<evidence type="ECO:0000313" key="2">
    <source>
        <dbReference type="Proteomes" id="UP001595685"/>
    </source>
</evidence>
<dbReference type="RefSeq" id="WP_340293955.1">
    <property type="nucleotide sequence ID" value="NZ_JBBEOI010000130.1"/>
</dbReference>
<dbReference type="Proteomes" id="UP001595685">
    <property type="component" value="Unassembled WGS sequence"/>
</dbReference>
<protein>
    <submittedName>
        <fullName evidence="1">Uncharacterized protein</fullName>
    </submittedName>
</protein>
<dbReference type="EMBL" id="JBHRWW010000003">
    <property type="protein sequence ID" value="MFC3688021.1"/>
    <property type="molecule type" value="Genomic_DNA"/>
</dbReference>
<gene>
    <name evidence="1" type="ORF">ACFOLH_06660</name>
</gene>
<comment type="caution">
    <text evidence="1">The sequence shown here is derived from an EMBL/GenBank/DDBJ whole genome shotgun (WGS) entry which is preliminary data.</text>
</comment>
<reference evidence="2" key="1">
    <citation type="journal article" date="2019" name="Int. J. Syst. Evol. Microbiol.">
        <title>The Global Catalogue of Microorganisms (GCM) 10K type strain sequencing project: providing services to taxonomists for standard genome sequencing and annotation.</title>
        <authorList>
            <consortium name="The Broad Institute Genomics Platform"/>
            <consortium name="The Broad Institute Genome Sequencing Center for Infectious Disease"/>
            <person name="Wu L."/>
            <person name="Ma J."/>
        </authorList>
    </citation>
    <scope>NUCLEOTIDE SEQUENCE [LARGE SCALE GENOMIC DNA]</scope>
    <source>
        <strain evidence="2">NCAIM B.02333</strain>
    </source>
</reference>
<organism evidence="1 2">
    <name type="scientific">Aquipuribacter hungaricus</name>
    <dbReference type="NCBI Taxonomy" id="545624"/>
    <lineage>
        <taxon>Bacteria</taxon>
        <taxon>Bacillati</taxon>
        <taxon>Actinomycetota</taxon>
        <taxon>Actinomycetes</taxon>
        <taxon>Micrococcales</taxon>
        <taxon>Intrasporangiaceae</taxon>
        <taxon>Aquipuribacter</taxon>
    </lineage>
</organism>
<evidence type="ECO:0000313" key="1">
    <source>
        <dbReference type="EMBL" id="MFC3688021.1"/>
    </source>
</evidence>
<accession>A0ABV7WHK5</accession>
<keyword evidence="2" id="KW-1185">Reference proteome</keyword>
<name>A0ABV7WHK5_9MICO</name>
<proteinExistence type="predicted"/>
<sequence length="57" mass="6150">MSDVPAGRRRAAGLLVEWRQLAGAWQGRVAYVVDVDGEATLVEAWLPASQLERAAEG</sequence>